<dbReference type="PANTHER" id="PTHR35792:SF3">
    <property type="entry name" value="IG HYPOTHETICAL 17707"/>
    <property type="match status" value="1"/>
</dbReference>
<evidence type="ECO:0000313" key="4">
    <source>
        <dbReference type="EMBL" id="WHY50897.1"/>
    </source>
</evidence>
<dbReference type="RefSeq" id="WP_283869517.1">
    <property type="nucleotide sequence ID" value="NZ_CP045835.1"/>
</dbReference>
<evidence type="ECO:0000313" key="5">
    <source>
        <dbReference type="Proteomes" id="UP000373269"/>
    </source>
</evidence>
<dbReference type="Proteomes" id="UP001178322">
    <property type="component" value="Chromosome"/>
</dbReference>
<keyword evidence="2" id="KW-0472">Membrane</keyword>
<keyword evidence="2" id="KW-1133">Transmembrane helix</keyword>
<evidence type="ECO:0000256" key="1">
    <source>
        <dbReference type="SAM" id="Coils"/>
    </source>
</evidence>
<feature type="transmembrane region" description="Helical" evidence="2">
    <location>
        <begin position="6"/>
        <end position="23"/>
    </location>
</feature>
<dbReference type="EMBL" id="CP045835">
    <property type="protein sequence ID" value="QGG53068.1"/>
    <property type="molecule type" value="Genomic_DNA"/>
</dbReference>
<dbReference type="InterPro" id="IPR052928">
    <property type="entry name" value="Desiccation-related_membrane"/>
</dbReference>
<dbReference type="Gene3D" id="1.20.120.20">
    <property type="entry name" value="Apolipoprotein"/>
    <property type="match status" value="1"/>
</dbReference>
<dbReference type="SUPFAM" id="SSF58113">
    <property type="entry name" value="Apolipoprotein A-I"/>
    <property type="match status" value="1"/>
</dbReference>
<keyword evidence="1" id="KW-0175">Coiled coil</keyword>
<dbReference type="InterPro" id="IPR024623">
    <property type="entry name" value="YtxH"/>
</dbReference>
<evidence type="ECO:0000313" key="6">
    <source>
        <dbReference type="Proteomes" id="UP001178322"/>
    </source>
</evidence>
<organism evidence="4 6">
    <name type="scientific">Lysinibacillus pakistanensis</name>
    <dbReference type="NCBI Taxonomy" id="759811"/>
    <lineage>
        <taxon>Bacteria</taxon>
        <taxon>Bacillati</taxon>
        <taxon>Bacillota</taxon>
        <taxon>Bacilli</taxon>
        <taxon>Bacillales</taxon>
        <taxon>Bacillaceae</taxon>
        <taxon>Lysinibacillus</taxon>
    </lineage>
</organism>
<accession>A0AAX3WT01</accession>
<sequence length="131" mass="14746">MKAKPFLFGLVTGIVGGTIAVLFSTPQSGRQLRTNLRENAEITKGKLFEVKHQVDNVKQSVNTLTNEVKNNIPQIINELKQTITTFTDEIEPTKNNLQQEIEALQNTISEIEKNVAQITEKEKKPQEKISD</sequence>
<protein>
    <submittedName>
        <fullName evidence="4">YtxH domain-containing protein</fullName>
    </submittedName>
</protein>
<evidence type="ECO:0000313" key="3">
    <source>
        <dbReference type="EMBL" id="QGG53068.1"/>
    </source>
</evidence>
<dbReference type="Pfam" id="PF12732">
    <property type="entry name" value="YtxH"/>
    <property type="match status" value="1"/>
</dbReference>
<dbReference type="EMBL" id="CP126101">
    <property type="protein sequence ID" value="WHY50897.1"/>
    <property type="molecule type" value="Genomic_DNA"/>
</dbReference>
<gene>
    <name evidence="3" type="ORF">GDS87_20135</name>
    <name evidence="4" type="ORF">QNH24_21805</name>
</gene>
<keyword evidence="2" id="KW-0812">Transmembrane</keyword>
<name>A0AAX3WT01_9BACI</name>
<keyword evidence="5" id="KW-1185">Reference proteome</keyword>
<evidence type="ECO:0000256" key="2">
    <source>
        <dbReference type="SAM" id="Phobius"/>
    </source>
</evidence>
<dbReference type="PANTHER" id="PTHR35792">
    <property type="entry name" value="GENERAL STRESS PROTEIN"/>
    <property type="match status" value="1"/>
</dbReference>
<reference evidence="3 5" key="1">
    <citation type="submission" date="2019-11" db="EMBL/GenBank/DDBJ databases">
        <title>Whole Genome Sequencing and Comparative Genomic Analyses of Lysinibacillus pakistanensis LZH-9, a Halotolerant Strain with Excellent COD Removal Capability.</title>
        <authorList>
            <person name="Zhou H."/>
        </authorList>
    </citation>
    <scope>NUCLEOTIDE SEQUENCE [LARGE SCALE GENOMIC DNA]</scope>
    <source>
        <strain evidence="3 5">LZH-9</strain>
    </source>
</reference>
<dbReference type="AlphaFoldDB" id="A0AAX3WT01"/>
<feature type="coiled-coil region" evidence="1">
    <location>
        <begin position="94"/>
        <end position="121"/>
    </location>
</feature>
<dbReference type="Proteomes" id="UP000373269">
    <property type="component" value="Chromosome"/>
</dbReference>
<reference evidence="4" key="2">
    <citation type="submission" date="2023-05" db="EMBL/GenBank/DDBJ databases">
        <title>Comparative genomics of Bacillaceae isolates and their secondary metabolite potential.</title>
        <authorList>
            <person name="Song L."/>
            <person name="Nielsen L.J."/>
            <person name="Mohite O."/>
            <person name="Xu X."/>
            <person name="Weber T."/>
            <person name="Kovacs A.T."/>
        </authorList>
    </citation>
    <scope>NUCLEOTIDE SEQUENCE</scope>
    <source>
        <strain evidence="4">LY1</strain>
    </source>
</reference>
<proteinExistence type="predicted"/>